<protein>
    <submittedName>
        <fullName evidence="3">DUF349 domain-containing protein</fullName>
    </submittedName>
</protein>
<dbReference type="RefSeq" id="WP_135269205.1">
    <property type="nucleotide sequence ID" value="NZ_CP038436.1"/>
</dbReference>
<name>A0A4P7IK98_9ACTN</name>
<keyword evidence="1" id="KW-0175">Coiled coil</keyword>
<dbReference type="Pfam" id="PF03993">
    <property type="entry name" value="DUF349"/>
    <property type="match status" value="3"/>
</dbReference>
<dbReference type="InterPro" id="IPR007139">
    <property type="entry name" value="DUF349"/>
</dbReference>
<evidence type="ECO:0000256" key="2">
    <source>
        <dbReference type="SAM" id="MobiDB-lite"/>
    </source>
</evidence>
<sequence>MSADKQSDDSTTPEVTPWGRVAEDGTVYVRTHDGERAVGQYPEGSPEEALAFFSKRYDDLEGKVHLLEQRISTGKLNPDEALSSVKSLRQEVVEAHAVGDLTALAARLDALTPVIAVQRSARKEERAQRAAESKGEKEKLVAEAEKLAESNDWRNGANRLRDLLDRWKALPRLDKSTDDALWRRFSTARTAYTRRRKAHFADEHERRDSARAIKERLVKDAEALSTSTEWGPTAGRYRDLMREWKAAGPAPRDVDELLWQRFRAAQDTFFGARDTANAELDREFSANAEAKEAILVEAEALLPRLEGPDPDLDGVKKRYRELADKWDAAGKVPRDRMKELEGRMRKVEQAIRGLEDEKWRRTDPEKSARADDLVGKLEDGIADEQAKLDKARAAGDDKRVKQLEESLASKQAFLEMARQAAQEFSG</sequence>
<accession>A0A4P7IK98</accession>
<feature type="region of interest" description="Disordered" evidence="2">
    <location>
        <begin position="1"/>
        <end position="24"/>
    </location>
</feature>
<dbReference type="AlphaFoldDB" id="A0A4P7IK98"/>
<reference evidence="3 4" key="1">
    <citation type="submission" date="2019-03" db="EMBL/GenBank/DDBJ databases">
        <title>Three New Species of Nocardioides, Nocardioides euryhalodurans sp. nov., Nocardioides seonyuensis sp. nov. and Nocardioides eburneoflavus sp. nov. Iolated from Soil.</title>
        <authorList>
            <person name="Roh S.G."/>
            <person name="Lee C."/>
            <person name="Kim M.-K."/>
            <person name="Kim S.B."/>
        </authorList>
    </citation>
    <scope>NUCLEOTIDE SEQUENCE [LARGE SCALE GENOMIC DNA]</scope>
    <source>
        <strain evidence="3 4">MMS17-SY207-3</strain>
    </source>
</reference>
<dbReference type="EMBL" id="CP038436">
    <property type="protein sequence ID" value="QBX57220.1"/>
    <property type="molecule type" value="Genomic_DNA"/>
</dbReference>
<feature type="coiled-coil region" evidence="1">
    <location>
        <begin position="337"/>
        <end position="394"/>
    </location>
</feature>
<keyword evidence="4" id="KW-1185">Reference proteome</keyword>
<dbReference type="Proteomes" id="UP000294853">
    <property type="component" value="Chromosome"/>
</dbReference>
<gene>
    <name evidence="3" type="ORF">EXE58_18505</name>
</gene>
<dbReference type="OrthoDB" id="5422202at2"/>
<organism evidence="3 4">
    <name type="scientific">Nocardioides seonyuensis</name>
    <dbReference type="NCBI Taxonomy" id="2518371"/>
    <lineage>
        <taxon>Bacteria</taxon>
        <taxon>Bacillati</taxon>
        <taxon>Actinomycetota</taxon>
        <taxon>Actinomycetes</taxon>
        <taxon>Propionibacteriales</taxon>
        <taxon>Nocardioidaceae</taxon>
        <taxon>Nocardioides</taxon>
    </lineage>
</organism>
<proteinExistence type="predicted"/>
<dbReference type="KEGG" id="nsn:EXE58_18505"/>
<evidence type="ECO:0000313" key="3">
    <source>
        <dbReference type="EMBL" id="QBX57220.1"/>
    </source>
</evidence>
<evidence type="ECO:0000256" key="1">
    <source>
        <dbReference type="SAM" id="Coils"/>
    </source>
</evidence>
<evidence type="ECO:0000313" key="4">
    <source>
        <dbReference type="Proteomes" id="UP000294853"/>
    </source>
</evidence>